<protein>
    <recommendedName>
        <fullName evidence="3">Alpha/beta hydrolase</fullName>
    </recommendedName>
</protein>
<dbReference type="InterPro" id="IPR029058">
    <property type="entry name" value="AB_hydrolase_fold"/>
</dbReference>
<dbReference type="Proteomes" id="UP001645038">
    <property type="component" value="Unassembled WGS sequence"/>
</dbReference>
<dbReference type="EMBL" id="RRZB01000034">
    <property type="protein sequence ID" value="MBE0464404.1"/>
    <property type="molecule type" value="Genomic_DNA"/>
</dbReference>
<sequence length="334" mass="38653">MFNSYAENGFGFIGSIYVKYNIINKDSPVIFTFANGGSLVDLNQELGSDQPSPWGYEFLKGLGHNVVSFSCVKGCYNYYRDRDFYSQLLKLREYFSCFPERLGYGASMGGYGVSAYANVLGIDRVLLMNPISTRSIDINRWDYEAGRSLSTYEFDWDGPCNDGAVMSARGYVVYDPLYALDKQHADRYNTLRKLKITGLGHGIPQYLNEIGVLKKLVTDFLADCVNEYWFYQSSRKRRNILRYYDWLLSYENKHLTYRRELVVRHYRKIFIDNLPVPSPVLNKSQVNVMRDAALLLESIDKSMALQLFRIVKLYRPKSRGVKNKIKLLARSIDR</sequence>
<keyword evidence="2" id="KW-1185">Reference proteome</keyword>
<reference evidence="1 2" key="1">
    <citation type="submission" date="2020-07" db="EMBL/GenBank/DDBJ databases">
        <title>Halophilic bacteria isolated from french cheeses.</title>
        <authorList>
            <person name="Kothe C.I."/>
            <person name="Farah-Kraiem B."/>
            <person name="Renault P."/>
            <person name="Dridi B."/>
        </authorList>
    </citation>
    <scope>NUCLEOTIDE SEQUENCE [LARGE SCALE GENOMIC DNA]</scope>
    <source>
        <strain evidence="1 2">FME20</strain>
    </source>
</reference>
<dbReference type="SUPFAM" id="SSF53474">
    <property type="entry name" value="alpha/beta-Hydrolases"/>
    <property type="match status" value="1"/>
</dbReference>
<gene>
    <name evidence="1" type="ORF">EI547_13195</name>
</gene>
<accession>A0ABR9G0G9</accession>
<organism evidence="1 2">
    <name type="scientific">Halomonas colorata</name>
    <dbReference type="NCBI Taxonomy" id="2742615"/>
    <lineage>
        <taxon>Bacteria</taxon>
        <taxon>Pseudomonadati</taxon>
        <taxon>Pseudomonadota</taxon>
        <taxon>Gammaproteobacteria</taxon>
        <taxon>Oceanospirillales</taxon>
        <taxon>Halomonadaceae</taxon>
        <taxon>Halomonas</taxon>
    </lineage>
</organism>
<evidence type="ECO:0008006" key="3">
    <source>
        <dbReference type="Google" id="ProtNLM"/>
    </source>
</evidence>
<proteinExistence type="predicted"/>
<dbReference type="RefSeq" id="WP_192538902.1">
    <property type="nucleotide sequence ID" value="NZ_RRZB01000034.1"/>
</dbReference>
<name>A0ABR9G0G9_9GAMM</name>
<evidence type="ECO:0000313" key="2">
    <source>
        <dbReference type="Proteomes" id="UP001645038"/>
    </source>
</evidence>
<comment type="caution">
    <text evidence="1">The sequence shown here is derived from an EMBL/GenBank/DDBJ whole genome shotgun (WGS) entry which is preliminary data.</text>
</comment>
<evidence type="ECO:0000313" key="1">
    <source>
        <dbReference type="EMBL" id="MBE0464404.1"/>
    </source>
</evidence>